<sequence>MVAPVVPANPEAEGGGSLEPTSSRLLGAVIIPLLSTLGNKTKPCLKIKTNKQKKGKKKQTN</sequence>
<name>I7G5E6_MACFA</name>
<evidence type="ECO:0000256" key="1">
    <source>
        <dbReference type="SAM" id="MobiDB-lite"/>
    </source>
</evidence>
<proteinExistence type="evidence at transcript level"/>
<protein>
    <submittedName>
        <fullName evidence="2">Macaca fascicularis brain cDNA clone: QflA-17461, similar to human hypothetical protein FLJ13984 (FLJ13984), mRNA, RefSeq: NM_024770.1</fullName>
    </submittedName>
</protein>
<dbReference type="EMBL" id="AB172277">
    <property type="protein sequence ID" value="BAE89339.1"/>
    <property type="molecule type" value="mRNA"/>
</dbReference>
<evidence type="ECO:0000313" key="2">
    <source>
        <dbReference type="EMBL" id="BAE89339.1"/>
    </source>
</evidence>
<reference evidence="2" key="1">
    <citation type="journal article" date="2007" name="PLoS Biol.">
        <title>Rate of evolution in brain-expressed genes in humans and other primates.</title>
        <authorList>
            <person name="Wang H.-Y."/>
            <person name="Chien H.-C."/>
            <person name="Osada N."/>
            <person name="Hashimoto K."/>
            <person name="Sugano S."/>
            <person name="Gojobori T."/>
            <person name="Chou C.-K."/>
            <person name="Tsai S.-F."/>
            <person name="Wu C.-I."/>
            <person name="Shen C.-K.J."/>
        </authorList>
    </citation>
    <scope>NUCLEOTIDE SEQUENCE</scope>
</reference>
<dbReference type="AlphaFoldDB" id="I7G5E6"/>
<accession>I7G5E6</accession>
<feature type="region of interest" description="Disordered" evidence="1">
    <location>
        <begin position="1"/>
        <end position="21"/>
    </location>
</feature>
<organism evidence="2">
    <name type="scientific">Macaca fascicularis</name>
    <name type="common">Crab-eating macaque</name>
    <name type="synonym">Cynomolgus monkey</name>
    <dbReference type="NCBI Taxonomy" id="9541"/>
    <lineage>
        <taxon>Eukaryota</taxon>
        <taxon>Metazoa</taxon>
        <taxon>Chordata</taxon>
        <taxon>Craniata</taxon>
        <taxon>Vertebrata</taxon>
        <taxon>Euteleostomi</taxon>
        <taxon>Mammalia</taxon>
        <taxon>Eutheria</taxon>
        <taxon>Euarchontoglires</taxon>
        <taxon>Primates</taxon>
        <taxon>Haplorrhini</taxon>
        <taxon>Catarrhini</taxon>
        <taxon>Cercopithecidae</taxon>
        <taxon>Cercopithecinae</taxon>
        <taxon>Macaca</taxon>
    </lineage>
</organism>